<name>A0ABT7BSM8_9CYAN</name>
<evidence type="ECO:0000259" key="1">
    <source>
        <dbReference type="Pfam" id="PF08242"/>
    </source>
</evidence>
<reference evidence="2 3" key="1">
    <citation type="submission" date="2023-01" db="EMBL/GenBank/DDBJ databases">
        <title>Novel diversity within Roseofilum (Cyanobacteria; Desertifilaceae) from marine benthic mats with descriptions of four novel species.</title>
        <authorList>
            <person name="Wang Y."/>
            <person name="Berthold D.E."/>
            <person name="Hu J."/>
            <person name="Lefler F.W."/>
            <person name="Laughinghouse H.D. IV."/>
        </authorList>
    </citation>
    <scope>NUCLEOTIDE SEQUENCE [LARGE SCALE GENOMIC DNA]</scope>
    <source>
        <strain evidence="2 3">BLCC-M143</strain>
    </source>
</reference>
<keyword evidence="3" id="KW-1185">Reference proteome</keyword>
<evidence type="ECO:0000313" key="2">
    <source>
        <dbReference type="EMBL" id="MDJ1181777.1"/>
    </source>
</evidence>
<comment type="caution">
    <text evidence="2">The sequence shown here is derived from an EMBL/GenBank/DDBJ whole genome shotgun (WGS) entry which is preliminary data.</text>
</comment>
<dbReference type="Proteomes" id="UP001232992">
    <property type="component" value="Unassembled WGS sequence"/>
</dbReference>
<dbReference type="SUPFAM" id="SSF53335">
    <property type="entry name" value="S-adenosyl-L-methionine-dependent methyltransferases"/>
    <property type="match status" value="1"/>
</dbReference>
<feature type="domain" description="Methyltransferase type 12" evidence="1">
    <location>
        <begin position="78"/>
        <end position="171"/>
    </location>
</feature>
<sequence length="524" mass="60358">MSNLLVDIFYGDSPARQTSTKIHPQDEMLLFLLAADRYRGEEEQARLAYFKSAQEIVDRVEQAIAWKFQQWSNIGSFLEFACGYGRLTRFWVNQLPPEKIWASDIYSDAVDFVSQEWGVHGIYSTTDPQTYQCAQKFNCIVVYSLFSHLPEHRFHQWLQVLYDLLLPDGMLLFSVHDRAVQPPNYTMPDSGILFVEQSESQSLDTSEYGSTWVAEEFVQKAIATVAGDRASYTRVPRAFSLQDLYILIKQPDCDFSDLRIDFTPKGVLESYSTDDRGRITLQGWAAIMQPDSRVREIQIWASNPSSEPQLLQRTIPTFPSETAARLLNIDRQWTQKSGWSCTFNLPPEFYRETSILSIKAISDRQQERIIYLNRIQQTFPDINPSIQSIPESQPSLSGKLNYWKAKLAQTFGQPHIHLNLDRATLNTDPQTEQTYLELEGWAISLDSNPAIANIEIWRDRDLVQCCIPNCDRPDVAQYWGSTRYWYSGWMATCYYPNPEKGDRWEVKAIDSAGEFDAIAKISIE</sequence>
<keyword evidence="2" id="KW-0489">Methyltransferase</keyword>
<evidence type="ECO:0000313" key="3">
    <source>
        <dbReference type="Proteomes" id="UP001232992"/>
    </source>
</evidence>
<dbReference type="Gene3D" id="3.40.50.150">
    <property type="entry name" value="Vaccinia Virus protein VP39"/>
    <property type="match status" value="1"/>
</dbReference>
<keyword evidence="2" id="KW-0808">Transferase</keyword>
<dbReference type="GO" id="GO:0008168">
    <property type="term" value="F:methyltransferase activity"/>
    <property type="evidence" value="ECO:0007669"/>
    <property type="project" value="UniProtKB-KW"/>
</dbReference>
<protein>
    <submittedName>
        <fullName evidence="2">Class I SAM-dependent methyltransferase</fullName>
    </submittedName>
</protein>
<proteinExistence type="predicted"/>
<dbReference type="GO" id="GO:0032259">
    <property type="term" value="P:methylation"/>
    <property type="evidence" value="ECO:0007669"/>
    <property type="project" value="UniProtKB-KW"/>
</dbReference>
<dbReference type="CDD" id="cd02440">
    <property type="entry name" value="AdoMet_MTases"/>
    <property type="match status" value="1"/>
</dbReference>
<accession>A0ABT7BSM8</accession>
<dbReference type="Pfam" id="PF08242">
    <property type="entry name" value="Methyltransf_12"/>
    <property type="match status" value="1"/>
</dbReference>
<dbReference type="RefSeq" id="WP_283756430.1">
    <property type="nucleotide sequence ID" value="NZ_JAQOSQ010000001.1"/>
</dbReference>
<dbReference type="InterPro" id="IPR013217">
    <property type="entry name" value="Methyltransf_12"/>
</dbReference>
<organism evidence="2 3">
    <name type="scientific">Roseofilum casamattae BLCC-M143</name>
    <dbReference type="NCBI Taxonomy" id="3022442"/>
    <lineage>
        <taxon>Bacteria</taxon>
        <taxon>Bacillati</taxon>
        <taxon>Cyanobacteriota</taxon>
        <taxon>Cyanophyceae</taxon>
        <taxon>Desertifilales</taxon>
        <taxon>Desertifilaceae</taxon>
        <taxon>Roseofilum</taxon>
        <taxon>Roseofilum casamattae</taxon>
    </lineage>
</organism>
<gene>
    <name evidence="2" type="ORF">PMH09_01090</name>
</gene>
<dbReference type="EMBL" id="JAQOSQ010000001">
    <property type="protein sequence ID" value="MDJ1181777.1"/>
    <property type="molecule type" value="Genomic_DNA"/>
</dbReference>
<dbReference type="InterPro" id="IPR029063">
    <property type="entry name" value="SAM-dependent_MTases_sf"/>
</dbReference>